<gene>
    <name evidence="7" type="primary">putative Cathepsin O</name>
    <name evidence="7" type="ORF">CLUMA_CG011022</name>
</gene>
<dbReference type="SUPFAM" id="SSF54001">
    <property type="entry name" value="Cysteine proteinases"/>
    <property type="match status" value="1"/>
</dbReference>
<dbReference type="InterPro" id="IPR039417">
    <property type="entry name" value="Peptidase_C1A_papain-like"/>
</dbReference>
<evidence type="ECO:0000256" key="3">
    <source>
        <dbReference type="ARBA" id="ARBA00022801"/>
    </source>
</evidence>
<dbReference type="Proteomes" id="UP000183832">
    <property type="component" value="Unassembled WGS sequence"/>
</dbReference>
<dbReference type="AlphaFoldDB" id="A0A1J1IBI8"/>
<evidence type="ECO:0000256" key="1">
    <source>
        <dbReference type="ARBA" id="ARBA00008455"/>
    </source>
</evidence>
<name>A0A1J1IBI8_9DIPT</name>
<dbReference type="GO" id="GO:0008234">
    <property type="term" value="F:cysteine-type peptidase activity"/>
    <property type="evidence" value="ECO:0007669"/>
    <property type="project" value="UniProtKB-KW"/>
</dbReference>
<dbReference type="InterPro" id="IPR000169">
    <property type="entry name" value="Pept_cys_AS"/>
</dbReference>
<keyword evidence="8" id="KW-1185">Reference proteome</keyword>
<dbReference type="PROSITE" id="PS00139">
    <property type="entry name" value="THIOL_PROTEASE_CYS"/>
    <property type="match status" value="1"/>
</dbReference>
<evidence type="ECO:0000313" key="7">
    <source>
        <dbReference type="EMBL" id="CRK97637.1"/>
    </source>
</evidence>
<accession>A0A1J1IBI8</accession>
<dbReference type="OrthoDB" id="498368at2759"/>
<keyword evidence="5" id="KW-1133">Transmembrane helix</keyword>
<dbReference type="GO" id="GO:0006508">
    <property type="term" value="P:proteolysis"/>
    <property type="evidence" value="ECO:0007669"/>
    <property type="project" value="UniProtKB-KW"/>
</dbReference>
<dbReference type="PANTHER" id="PTHR12411">
    <property type="entry name" value="CYSTEINE PROTEASE FAMILY C1-RELATED"/>
    <property type="match status" value="1"/>
</dbReference>
<evidence type="ECO:0000259" key="6">
    <source>
        <dbReference type="SMART" id="SM00645"/>
    </source>
</evidence>
<dbReference type="SMART" id="SM00645">
    <property type="entry name" value="Pept_C1"/>
    <property type="match status" value="1"/>
</dbReference>
<dbReference type="InterPro" id="IPR000668">
    <property type="entry name" value="Peptidase_C1A_C"/>
</dbReference>
<keyword evidence="5" id="KW-0812">Transmembrane</keyword>
<dbReference type="CDD" id="cd02248">
    <property type="entry name" value="Peptidase_C1A"/>
    <property type="match status" value="1"/>
</dbReference>
<dbReference type="Gene3D" id="3.90.70.10">
    <property type="entry name" value="Cysteine proteinases"/>
    <property type="match status" value="1"/>
</dbReference>
<feature type="transmembrane region" description="Helical" evidence="5">
    <location>
        <begin position="14"/>
        <end position="35"/>
    </location>
</feature>
<evidence type="ECO:0000313" key="8">
    <source>
        <dbReference type="Proteomes" id="UP000183832"/>
    </source>
</evidence>
<dbReference type="Pfam" id="PF00112">
    <property type="entry name" value="Peptidase_C1"/>
    <property type="match status" value="1"/>
</dbReference>
<proteinExistence type="inferred from homology"/>
<dbReference type="InterPro" id="IPR025660">
    <property type="entry name" value="Pept_his_AS"/>
</dbReference>
<protein>
    <submittedName>
        <fullName evidence="7">CLUMA_CG011022, isoform A</fullName>
    </submittedName>
</protein>
<evidence type="ECO:0000256" key="2">
    <source>
        <dbReference type="ARBA" id="ARBA00022670"/>
    </source>
</evidence>
<dbReference type="InterPro" id="IPR038765">
    <property type="entry name" value="Papain-like_cys_pep_sf"/>
</dbReference>
<keyword evidence="2" id="KW-0645">Protease</keyword>
<dbReference type="STRING" id="568069.A0A1J1IBI8"/>
<keyword evidence="5" id="KW-0472">Membrane</keyword>
<evidence type="ECO:0000256" key="5">
    <source>
        <dbReference type="SAM" id="Phobius"/>
    </source>
</evidence>
<keyword evidence="3" id="KW-0378">Hydrolase</keyword>
<reference evidence="7 8" key="1">
    <citation type="submission" date="2015-04" db="EMBL/GenBank/DDBJ databases">
        <authorList>
            <person name="Syromyatnikov M.Y."/>
            <person name="Popov V.N."/>
        </authorList>
    </citation>
    <scope>NUCLEOTIDE SEQUENCE [LARGE SCALE GENOMIC DNA]</scope>
</reference>
<dbReference type="InterPro" id="IPR013128">
    <property type="entry name" value="Peptidase_C1A"/>
</dbReference>
<evidence type="ECO:0000256" key="4">
    <source>
        <dbReference type="ARBA" id="ARBA00022807"/>
    </source>
</evidence>
<comment type="similarity">
    <text evidence="1">Belongs to the peptidase C1 family.</text>
</comment>
<feature type="domain" description="Peptidase C1A papain C-terminal" evidence="6">
    <location>
        <begin position="113"/>
        <end position="321"/>
    </location>
</feature>
<sequence length="322" mass="36469">MHSDNMHFTLREEIIIYTGIFVCSLLIIPVVLLSASLKHPDVHNLVTIADLKLRQKILDNFFEIIETKRLQTKEANFSGLSIFRNFTMTDFEEFSSSPKKLPRKYLRNLWKKRDKSVVTKVRNQYKCGNCYALAVIETIESMHAIRTGNLKEFSVQQMLDCNDSEMGCNGGDSCRLLSWLLTTQTIVQSNDDYKSSKSLEKCESVKETSTKIKVKDYLCDDFTNREELLLLYLAYKGPLIASVNALPLRNYKSGIVQNYKSNKSAKILNHAVQIIGYDLSGDSPFYIVKNSWGKSFGLSGYLNIAIGGNICGIAQRISAIIL</sequence>
<keyword evidence="4" id="KW-0788">Thiol protease</keyword>
<dbReference type="PROSITE" id="PS00639">
    <property type="entry name" value="THIOL_PROTEASE_HIS"/>
    <property type="match status" value="1"/>
</dbReference>
<dbReference type="EMBL" id="CVRI01000047">
    <property type="protein sequence ID" value="CRK97637.1"/>
    <property type="molecule type" value="Genomic_DNA"/>
</dbReference>
<organism evidence="7 8">
    <name type="scientific">Clunio marinus</name>
    <dbReference type="NCBI Taxonomy" id="568069"/>
    <lineage>
        <taxon>Eukaryota</taxon>
        <taxon>Metazoa</taxon>
        <taxon>Ecdysozoa</taxon>
        <taxon>Arthropoda</taxon>
        <taxon>Hexapoda</taxon>
        <taxon>Insecta</taxon>
        <taxon>Pterygota</taxon>
        <taxon>Neoptera</taxon>
        <taxon>Endopterygota</taxon>
        <taxon>Diptera</taxon>
        <taxon>Nematocera</taxon>
        <taxon>Chironomoidea</taxon>
        <taxon>Chironomidae</taxon>
        <taxon>Clunio</taxon>
    </lineage>
</organism>